<keyword evidence="1" id="KW-0732">Signal</keyword>
<proteinExistence type="predicted"/>
<dbReference type="EMBL" id="FVZE01000002">
    <property type="protein sequence ID" value="SLJ93333.1"/>
    <property type="molecule type" value="Genomic_DNA"/>
</dbReference>
<evidence type="ECO:0000256" key="1">
    <source>
        <dbReference type="SAM" id="SignalP"/>
    </source>
</evidence>
<reference evidence="3" key="1">
    <citation type="submission" date="2017-02" db="EMBL/GenBank/DDBJ databases">
        <authorList>
            <person name="Varghese N."/>
            <person name="Submissions S."/>
        </authorList>
    </citation>
    <scope>NUCLEOTIDE SEQUENCE [LARGE SCALE GENOMIC DNA]</scope>
    <source>
        <strain evidence="3">SM117</strain>
    </source>
</reference>
<dbReference type="RefSeq" id="WP_079729952.1">
    <property type="nucleotide sequence ID" value="NZ_FVZE01000002.1"/>
</dbReference>
<accession>A0A1U6HC35</accession>
<sequence length="110" mass="12306">MTSRLRLYAPFALVAAPLLGGCVSTVAKVATAPVRVAGKGVDMMTTSQSEADEKRGRELRKREERLGSLERDYDRHLRECNEGDSRSCLKARDDYAEIQQVLPTVPVERR</sequence>
<gene>
    <name evidence="2" type="ORF">SAMN06295987_102104</name>
</gene>
<dbReference type="AlphaFoldDB" id="A0A1U6HC35"/>
<protein>
    <submittedName>
        <fullName evidence="2">Uncharacterized protein</fullName>
    </submittedName>
</protein>
<evidence type="ECO:0000313" key="3">
    <source>
        <dbReference type="Proteomes" id="UP000190989"/>
    </source>
</evidence>
<evidence type="ECO:0000313" key="2">
    <source>
        <dbReference type="EMBL" id="SLJ93333.1"/>
    </source>
</evidence>
<dbReference type="Proteomes" id="UP000190989">
    <property type="component" value="Unassembled WGS sequence"/>
</dbReference>
<feature type="chain" id="PRO_5013228055" evidence="1">
    <location>
        <begin position="28"/>
        <end position="110"/>
    </location>
</feature>
<dbReference type="PROSITE" id="PS51257">
    <property type="entry name" value="PROKAR_LIPOPROTEIN"/>
    <property type="match status" value="1"/>
</dbReference>
<feature type="signal peptide" evidence="1">
    <location>
        <begin position="1"/>
        <end position="27"/>
    </location>
</feature>
<keyword evidence="3" id="KW-1185">Reference proteome</keyword>
<name>A0A1U6HC35_9SPHN</name>
<organism evidence="2 3">
    <name type="scientific">Novosphingobium mathurense</name>
    <dbReference type="NCBI Taxonomy" id="428990"/>
    <lineage>
        <taxon>Bacteria</taxon>
        <taxon>Pseudomonadati</taxon>
        <taxon>Pseudomonadota</taxon>
        <taxon>Alphaproteobacteria</taxon>
        <taxon>Sphingomonadales</taxon>
        <taxon>Sphingomonadaceae</taxon>
        <taxon>Novosphingobium</taxon>
    </lineage>
</organism>